<name>A0ACB8VM06_9TELE</name>
<proteinExistence type="predicted"/>
<dbReference type="Proteomes" id="UP000831701">
    <property type="component" value="Chromosome 20"/>
</dbReference>
<sequence length="119" mass="13608">MRLVSSRSWKLDWTSSIYSPQGEGLWEFAQPVHLCFVDLEKAFDRVPRGILWEFGLFRSHLYDGSRGLARSQGPEGVWFGNHRISSLLFVDDVVLLAFIKARTFSMCWSGLQPSVKQLG</sequence>
<accession>A0ACB8VM06</accession>
<keyword evidence="2" id="KW-1185">Reference proteome</keyword>
<gene>
    <name evidence="1" type="ORF">L3Q82_004489</name>
</gene>
<protein>
    <submittedName>
        <fullName evidence="1">Uncharacterized protein</fullName>
    </submittedName>
</protein>
<organism evidence="1 2">
    <name type="scientific">Scortum barcoo</name>
    <name type="common">barcoo grunter</name>
    <dbReference type="NCBI Taxonomy" id="214431"/>
    <lineage>
        <taxon>Eukaryota</taxon>
        <taxon>Metazoa</taxon>
        <taxon>Chordata</taxon>
        <taxon>Craniata</taxon>
        <taxon>Vertebrata</taxon>
        <taxon>Euteleostomi</taxon>
        <taxon>Actinopterygii</taxon>
        <taxon>Neopterygii</taxon>
        <taxon>Teleostei</taxon>
        <taxon>Neoteleostei</taxon>
        <taxon>Acanthomorphata</taxon>
        <taxon>Eupercaria</taxon>
        <taxon>Centrarchiformes</taxon>
        <taxon>Terapontoidei</taxon>
        <taxon>Terapontidae</taxon>
        <taxon>Scortum</taxon>
    </lineage>
</organism>
<evidence type="ECO:0000313" key="2">
    <source>
        <dbReference type="Proteomes" id="UP000831701"/>
    </source>
</evidence>
<reference evidence="1" key="1">
    <citation type="submission" date="2022-04" db="EMBL/GenBank/DDBJ databases">
        <title>Jade perch genome.</title>
        <authorList>
            <person name="Chao B."/>
        </authorList>
    </citation>
    <scope>NUCLEOTIDE SEQUENCE</scope>
    <source>
        <strain evidence="1">CB-2022</strain>
    </source>
</reference>
<dbReference type="EMBL" id="CM041550">
    <property type="protein sequence ID" value="KAI3355942.1"/>
    <property type="molecule type" value="Genomic_DNA"/>
</dbReference>
<evidence type="ECO:0000313" key="1">
    <source>
        <dbReference type="EMBL" id="KAI3355942.1"/>
    </source>
</evidence>
<comment type="caution">
    <text evidence="1">The sequence shown here is derived from an EMBL/GenBank/DDBJ whole genome shotgun (WGS) entry which is preliminary data.</text>
</comment>